<evidence type="ECO:0000256" key="2">
    <source>
        <dbReference type="ARBA" id="ARBA00022491"/>
    </source>
</evidence>
<evidence type="ECO:0000313" key="9">
    <source>
        <dbReference type="Proteomes" id="UP000278062"/>
    </source>
</evidence>
<dbReference type="EMBL" id="RBPL01000046">
    <property type="protein sequence ID" value="RMN99680.1"/>
    <property type="molecule type" value="Genomic_DNA"/>
</dbReference>
<comment type="similarity">
    <text evidence="1">Belongs to the acetyltransferase family. GNAT subfamily.</text>
</comment>
<evidence type="ECO:0000256" key="5">
    <source>
        <dbReference type="ARBA" id="ARBA00023315"/>
    </source>
</evidence>
<evidence type="ECO:0000256" key="4">
    <source>
        <dbReference type="ARBA" id="ARBA00022679"/>
    </source>
</evidence>
<comment type="caution">
    <text evidence="8">The sequence shown here is derived from an EMBL/GenBank/DDBJ whole genome shotgun (WGS) entry which is preliminary data.</text>
</comment>
<dbReference type="PROSITE" id="PS51186">
    <property type="entry name" value="GNAT"/>
    <property type="match status" value="1"/>
</dbReference>
<keyword evidence="5" id="KW-0012">Acyltransferase</keyword>
<dbReference type="GO" id="GO:0016747">
    <property type="term" value="F:acyltransferase activity, transferring groups other than amino-acyl groups"/>
    <property type="evidence" value="ECO:0007669"/>
    <property type="project" value="InterPro"/>
</dbReference>
<dbReference type="Proteomes" id="UP000278062">
    <property type="component" value="Unassembled WGS sequence"/>
</dbReference>
<dbReference type="SUPFAM" id="SSF55729">
    <property type="entry name" value="Acyl-CoA N-acyltransferases (Nat)"/>
    <property type="match status" value="1"/>
</dbReference>
<sequence>MDNENTEVNLEYKIDSALLVNLDKYRFRKSFDCGLPVISKYYHDNLKRALVSENVSCIGACSESAELIGFCTLTFSELDKARVKTFLPEGNIMPVVKVIKLAMLGVDVEYQGLGIGRALLMTAFQRVFKVHGEIPVKGIFLDAAPNAVGFYKALGFQELDEPDEHGSTPMFLHIKYVKAAVQAAAMGSSK</sequence>
<dbReference type="RefSeq" id="WP_005767456.1">
    <property type="nucleotide sequence ID" value="NZ_RBPB01000165.1"/>
</dbReference>
<gene>
    <name evidence="8" type="ORF">ALQ49_01996</name>
</gene>
<dbReference type="CDD" id="cd04301">
    <property type="entry name" value="NAT_SF"/>
    <property type="match status" value="1"/>
</dbReference>
<dbReference type="PANTHER" id="PTHR36449">
    <property type="entry name" value="ACETYLTRANSFERASE-RELATED"/>
    <property type="match status" value="1"/>
</dbReference>
<dbReference type="InterPro" id="IPR016181">
    <property type="entry name" value="Acyl_CoA_acyltransferase"/>
</dbReference>
<feature type="domain" description="N-acetyltransferase" evidence="7">
    <location>
        <begin position="6"/>
        <end position="175"/>
    </location>
</feature>
<accession>A0A3M3MSM7</accession>
<reference evidence="8 9" key="1">
    <citation type="submission" date="2018-08" db="EMBL/GenBank/DDBJ databases">
        <title>Recombination of ecologically and evolutionarily significant loci maintains genetic cohesion in the Pseudomonas syringae species complex.</title>
        <authorList>
            <person name="Dillon M."/>
            <person name="Thakur S."/>
            <person name="Almeida R.N.D."/>
            <person name="Weir B.S."/>
            <person name="Guttman D.S."/>
        </authorList>
    </citation>
    <scope>NUCLEOTIDE SEQUENCE [LARGE SCALE GENOMIC DNA]</scope>
    <source>
        <strain evidence="8 9">1089_5</strain>
    </source>
</reference>
<evidence type="ECO:0000259" key="7">
    <source>
        <dbReference type="PROSITE" id="PS51186"/>
    </source>
</evidence>
<protein>
    <recommendedName>
        <fullName evidence="7">N-acetyltransferase domain-containing protein</fullName>
    </recommendedName>
</protein>
<keyword evidence="2" id="KW-0678">Repressor</keyword>
<dbReference type="InterPro" id="IPR000182">
    <property type="entry name" value="GNAT_dom"/>
</dbReference>
<name>A0A3M3MSM7_9PSED</name>
<dbReference type="PANTHER" id="PTHR36449:SF1">
    <property type="entry name" value="ACETYLTRANSFERASE"/>
    <property type="match status" value="1"/>
</dbReference>
<keyword evidence="4" id="KW-0808">Transferase</keyword>
<organism evidence="8 9">
    <name type="scientific">Pseudomonas syringae pv. apii</name>
    <dbReference type="NCBI Taxonomy" id="81036"/>
    <lineage>
        <taxon>Bacteria</taxon>
        <taxon>Pseudomonadati</taxon>
        <taxon>Pseudomonadota</taxon>
        <taxon>Gammaproteobacteria</taxon>
        <taxon>Pseudomonadales</taxon>
        <taxon>Pseudomonadaceae</taxon>
        <taxon>Pseudomonas</taxon>
    </lineage>
</organism>
<evidence type="ECO:0000313" key="8">
    <source>
        <dbReference type="EMBL" id="RMN99680.1"/>
    </source>
</evidence>
<keyword evidence="3" id="KW-1277">Toxin-antitoxin system</keyword>
<evidence type="ECO:0000256" key="3">
    <source>
        <dbReference type="ARBA" id="ARBA00022649"/>
    </source>
</evidence>
<comment type="catalytic activity">
    <reaction evidence="6">
        <text>glycyl-tRNA(Gly) + acetyl-CoA = N-acetylglycyl-tRNA(Gly) + CoA + H(+)</text>
        <dbReference type="Rhea" id="RHEA:81867"/>
        <dbReference type="Rhea" id="RHEA-COMP:9683"/>
        <dbReference type="Rhea" id="RHEA-COMP:19766"/>
        <dbReference type="ChEBI" id="CHEBI:15378"/>
        <dbReference type="ChEBI" id="CHEBI:57287"/>
        <dbReference type="ChEBI" id="CHEBI:57288"/>
        <dbReference type="ChEBI" id="CHEBI:78522"/>
        <dbReference type="ChEBI" id="CHEBI:232036"/>
    </reaction>
</comment>
<evidence type="ECO:0000256" key="1">
    <source>
        <dbReference type="ARBA" id="ARBA00009342"/>
    </source>
</evidence>
<dbReference type="AlphaFoldDB" id="A0A3M3MSM7"/>
<dbReference type="Pfam" id="PF13673">
    <property type="entry name" value="Acetyltransf_10"/>
    <property type="match status" value="1"/>
</dbReference>
<proteinExistence type="inferred from homology"/>
<dbReference type="Gene3D" id="3.40.630.30">
    <property type="match status" value="1"/>
</dbReference>
<evidence type="ECO:0000256" key="6">
    <source>
        <dbReference type="ARBA" id="ARBA00049880"/>
    </source>
</evidence>